<proteinExistence type="predicted"/>
<sequence>MKQENFILAMLIPGPESPCDAIDVYLQPLTEELNELWESGVETFDASTRKNFMLHASLLWTINDFPTYANLSIWSIKRKWVCPCCNKNTHSTRLKMAKNNVIWVICYLLLNHKWRNEKASFDNTIEHRDNYWIEPREMHSSIASQGFTVLSPGWASGGRPGIFPSFITIESALSRLSEPLPPLGLRRAAK</sequence>
<dbReference type="Proteomes" id="UP001234989">
    <property type="component" value="Chromosome 1"/>
</dbReference>
<dbReference type="Pfam" id="PF02992">
    <property type="entry name" value="Transposase_21"/>
    <property type="match status" value="1"/>
</dbReference>
<organism evidence="1 2">
    <name type="scientific">Solanum verrucosum</name>
    <dbReference type="NCBI Taxonomy" id="315347"/>
    <lineage>
        <taxon>Eukaryota</taxon>
        <taxon>Viridiplantae</taxon>
        <taxon>Streptophyta</taxon>
        <taxon>Embryophyta</taxon>
        <taxon>Tracheophyta</taxon>
        <taxon>Spermatophyta</taxon>
        <taxon>Magnoliopsida</taxon>
        <taxon>eudicotyledons</taxon>
        <taxon>Gunneridae</taxon>
        <taxon>Pentapetalae</taxon>
        <taxon>asterids</taxon>
        <taxon>lamiids</taxon>
        <taxon>Solanales</taxon>
        <taxon>Solanaceae</taxon>
        <taxon>Solanoideae</taxon>
        <taxon>Solaneae</taxon>
        <taxon>Solanum</taxon>
    </lineage>
</organism>
<evidence type="ECO:0000313" key="1">
    <source>
        <dbReference type="EMBL" id="WMV07873.1"/>
    </source>
</evidence>
<gene>
    <name evidence="1" type="ORF">MTR67_001258</name>
</gene>
<dbReference type="AlphaFoldDB" id="A0AAF0PMX9"/>
<accession>A0AAF0PMX9</accession>
<name>A0AAF0PMX9_SOLVR</name>
<dbReference type="InterPro" id="IPR004242">
    <property type="entry name" value="Transposase_21"/>
</dbReference>
<protein>
    <submittedName>
        <fullName evidence="1">Uncharacterized protein</fullName>
    </submittedName>
</protein>
<dbReference type="PANTHER" id="PTHR10775:SF173">
    <property type="match status" value="1"/>
</dbReference>
<reference evidence="1" key="1">
    <citation type="submission" date="2023-08" db="EMBL/GenBank/DDBJ databases">
        <title>A de novo genome assembly of Solanum verrucosum Schlechtendal, a Mexican diploid species geographically isolated from the other diploid A-genome species in potato relatives.</title>
        <authorList>
            <person name="Hosaka K."/>
        </authorList>
    </citation>
    <scope>NUCLEOTIDE SEQUENCE</scope>
    <source>
        <tissue evidence="1">Young leaves</tissue>
    </source>
</reference>
<dbReference type="EMBL" id="CP133612">
    <property type="protein sequence ID" value="WMV07873.1"/>
    <property type="molecule type" value="Genomic_DNA"/>
</dbReference>
<dbReference type="PANTHER" id="PTHR10775">
    <property type="entry name" value="OS08G0208400 PROTEIN"/>
    <property type="match status" value="1"/>
</dbReference>
<keyword evidence="2" id="KW-1185">Reference proteome</keyword>
<evidence type="ECO:0000313" key="2">
    <source>
        <dbReference type="Proteomes" id="UP001234989"/>
    </source>
</evidence>